<dbReference type="Proteomes" id="UP000199559">
    <property type="component" value="Unassembled WGS sequence"/>
</dbReference>
<protein>
    <submittedName>
        <fullName evidence="1">Uncharacterized protein</fullName>
    </submittedName>
</protein>
<organism evidence="1 2">
    <name type="scientific">Olleya namhaensis</name>
    <dbReference type="NCBI Taxonomy" id="1144750"/>
    <lineage>
        <taxon>Bacteria</taxon>
        <taxon>Pseudomonadati</taxon>
        <taxon>Bacteroidota</taxon>
        <taxon>Flavobacteriia</taxon>
        <taxon>Flavobacteriales</taxon>
        <taxon>Flavobacteriaceae</taxon>
    </lineage>
</organism>
<dbReference type="EMBL" id="FORM01000012">
    <property type="protein sequence ID" value="SFJ63191.1"/>
    <property type="molecule type" value="Genomic_DNA"/>
</dbReference>
<proteinExistence type="predicted"/>
<sequence length="178" mass="20781">MNKFAFLLFALILVLLSCDGRHHVNKKPRDILIEKNLYQSFAEQTQYFPESYTETSTDTILSNGYRVTIKSYTDMTKAVLQSFEEDYITNNNYYREFVSEIEVFKDDRPIFKQVIDDNFLSEKVSDYVSTEIYIDQQKSLETNTVHIIASQCIPRSKNCPTYNLTIEANGDYNITKQS</sequence>
<dbReference type="AlphaFoldDB" id="A0A1I3T031"/>
<name>A0A1I3T031_9FLAO</name>
<keyword evidence="2" id="KW-1185">Reference proteome</keyword>
<accession>A0A1I3T031</accession>
<dbReference type="RefSeq" id="WP_090842227.1">
    <property type="nucleotide sequence ID" value="NZ_FORM01000012.1"/>
</dbReference>
<reference evidence="2" key="1">
    <citation type="submission" date="2016-10" db="EMBL/GenBank/DDBJ databases">
        <authorList>
            <person name="Varghese N."/>
            <person name="Submissions S."/>
        </authorList>
    </citation>
    <scope>NUCLEOTIDE SEQUENCE [LARGE SCALE GENOMIC DNA]</scope>
    <source>
        <strain evidence="2">DSM 28881</strain>
    </source>
</reference>
<dbReference type="Gene3D" id="2.40.128.510">
    <property type="entry name" value="Protein of unknown function DUF4738"/>
    <property type="match status" value="1"/>
</dbReference>
<dbReference type="STRING" id="1144750.SAMN05443431_11241"/>
<evidence type="ECO:0000313" key="2">
    <source>
        <dbReference type="Proteomes" id="UP000199559"/>
    </source>
</evidence>
<dbReference type="PROSITE" id="PS51257">
    <property type="entry name" value="PROKAR_LIPOPROTEIN"/>
    <property type="match status" value="1"/>
</dbReference>
<evidence type="ECO:0000313" key="1">
    <source>
        <dbReference type="EMBL" id="SFJ63191.1"/>
    </source>
</evidence>
<gene>
    <name evidence="1" type="ORF">SAMN05443431_11241</name>
</gene>